<name>M2X7Z7_9PSEU</name>
<dbReference type="EMBL" id="AOHO01000061">
    <property type="protein sequence ID" value="EME57181.1"/>
    <property type="molecule type" value="Genomic_DNA"/>
</dbReference>
<keyword evidence="2" id="KW-0732">Signal</keyword>
<dbReference type="PATRIC" id="fig|1284240.4.peg.4363"/>
<proteinExistence type="predicted"/>
<dbReference type="AlphaFoldDB" id="M2X7Z7"/>
<feature type="chain" id="PRO_5039659959" evidence="2">
    <location>
        <begin position="26"/>
        <end position="176"/>
    </location>
</feature>
<feature type="signal peptide" evidence="2">
    <location>
        <begin position="1"/>
        <end position="25"/>
    </location>
</feature>
<keyword evidence="4" id="KW-1185">Reference proteome</keyword>
<feature type="compositionally biased region" description="Low complexity" evidence="1">
    <location>
        <begin position="126"/>
        <end position="135"/>
    </location>
</feature>
<dbReference type="Proteomes" id="UP000054226">
    <property type="component" value="Unassembled WGS sequence"/>
</dbReference>
<feature type="region of interest" description="Disordered" evidence="1">
    <location>
        <begin position="126"/>
        <end position="176"/>
    </location>
</feature>
<protein>
    <submittedName>
        <fullName evidence="3">Uncharacterized protein</fullName>
    </submittedName>
</protein>
<accession>M2X7Z7</accession>
<evidence type="ECO:0000313" key="3">
    <source>
        <dbReference type="EMBL" id="EME57181.1"/>
    </source>
</evidence>
<evidence type="ECO:0000313" key="4">
    <source>
        <dbReference type="Proteomes" id="UP000054226"/>
    </source>
</evidence>
<evidence type="ECO:0000256" key="1">
    <source>
        <dbReference type="SAM" id="MobiDB-lite"/>
    </source>
</evidence>
<dbReference type="RefSeq" id="WP_007032147.1">
    <property type="nucleotide sequence ID" value="NZ_AOHO01000061.1"/>
</dbReference>
<feature type="compositionally biased region" description="Low complexity" evidence="1">
    <location>
        <begin position="145"/>
        <end position="167"/>
    </location>
</feature>
<sequence>MRTREKAALAVAGLAVAAAGATVFAGTSGAVGPSPAPSVQAAETSCVTDGAGMCTVRHALGTVPAVVVVSANTPGQFNAYMLNTVQGSYTATTFQVRAMFDQTTPKVGGAIWFSFAAYGGAAVSTTPKLPSTTLPPTTPTPTAPTPTTTAVPTTMPTSTTPAEASSPPGGGSGLGG</sequence>
<gene>
    <name evidence="3" type="ORF">H074_21492</name>
</gene>
<comment type="caution">
    <text evidence="3">The sequence shown here is derived from an EMBL/GenBank/DDBJ whole genome shotgun (WGS) entry which is preliminary data.</text>
</comment>
<reference evidence="3 4" key="1">
    <citation type="journal article" date="2013" name="Genome Announc.">
        <title>Draft Genome Sequence of Amycolatopsis decaplanina Strain DSM 44594T.</title>
        <authorList>
            <person name="Kaur N."/>
            <person name="Kumar S."/>
            <person name="Bala M."/>
            <person name="Raghava G.P."/>
            <person name="Mayilraj S."/>
        </authorList>
    </citation>
    <scope>NUCLEOTIDE SEQUENCE [LARGE SCALE GENOMIC DNA]</scope>
    <source>
        <strain evidence="3 4">DSM 44594</strain>
    </source>
</reference>
<evidence type="ECO:0000256" key="2">
    <source>
        <dbReference type="SAM" id="SignalP"/>
    </source>
</evidence>
<organism evidence="3 4">
    <name type="scientific">Amycolatopsis decaplanina DSM 44594</name>
    <dbReference type="NCBI Taxonomy" id="1284240"/>
    <lineage>
        <taxon>Bacteria</taxon>
        <taxon>Bacillati</taxon>
        <taxon>Actinomycetota</taxon>
        <taxon>Actinomycetes</taxon>
        <taxon>Pseudonocardiales</taxon>
        <taxon>Pseudonocardiaceae</taxon>
        <taxon>Amycolatopsis</taxon>
    </lineage>
</organism>